<dbReference type="AlphaFoldDB" id="A0A8X6N541"/>
<keyword evidence="3" id="KW-1185">Reference proteome</keyword>
<dbReference type="Proteomes" id="UP000887013">
    <property type="component" value="Unassembled WGS sequence"/>
</dbReference>
<protein>
    <submittedName>
        <fullName evidence="2">Uncharacterized protein</fullName>
    </submittedName>
</protein>
<proteinExistence type="predicted"/>
<sequence length="127" mass="14313">MDDSTGSGNFEHTEMLQNGKRNKRNMEIIEPNSVGYQFSKKVIDKKNVFRRFCYLCGASLLNRSQTEAEGVGNYLKYESAEKIERERKKSAFAAGLPFLCQISENPEMQISPPGGARGNRICAHLSF</sequence>
<feature type="region of interest" description="Disordered" evidence="1">
    <location>
        <begin position="1"/>
        <end position="24"/>
    </location>
</feature>
<organism evidence="2 3">
    <name type="scientific">Nephila pilipes</name>
    <name type="common">Giant wood spider</name>
    <name type="synonym">Nephila maculata</name>
    <dbReference type="NCBI Taxonomy" id="299642"/>
    <lineage>
        <taxon>Eukaryota</taxon>
        <taxon>Metazoa</taxon>
        <taxon>Ecdysozoa</taxon>
        <taxon>Arthropoda</taxon>
        <taxon>Chelicerata</taxon>
        <taxon>Arachnida</taxon>
        <taxon>Araneae</taxon>
        <taxon>Araneomorphae</taxon>
        <taxon>Entelegynae</taxon>
        <taxon>Araneoidea</taxon>
        <taxon>Nephilidae</taxon>
        <taxon>Nephila</taxon>
    </lineage>
</organism>
<evidence type="ECO:0000256" key="1">
    <source>
        <dbReference type="SAM" id="MobiDB-lite"/>
    </source>
</evidence>
<accession>A0A8X6N541</accession>
<dbReference type="EMBL" id="BMAW01054012">
    <property type="protein sequence ID" value="GFS93985.1"/>
    <property type="molecule type" value="Genomic_DNA"/>
</dbReference>
<name>A0A8X6N541_NEPPI</name>
<evidence type="ECO:0000313" key="3">
    <source>
        <dbReference type="Proteomes" id="UP000887013"/>
    </source>
</evidence>
<gene>
    <name evidence="2" type="ORF">NPIL_178691</name>
</gene>
<feature type="compositionally biased region" description="Polar residues" evidence="1">
    <location>
        <begin position="1"/>
        <end position="10"/>
    </location>
</feature>
<comment type="caution">
    <text evidence="2">The sequence shown here is derived from an EMBL/GenBank/DDBJ whole genome shotgun (WGS) entry which is preliminary data.</text>
</comment>
<evidence type="ECO:0000313" key="2">
    <source>
        <dbReference type="EMBL" id="GFS93985.1"/>
    </source>
</evidence>
<reference evidence="2" key="1">
    <citation type="submission" date="2020-08" db="EMBL/GenBank/DDBJ databases">
        <title>Multicomponent nature underlies the extraordinary mechanical properties of spider dragline silk.</title>
        <authorList>
            <person name="Kono N."/>
            <person name="Nakamura H."/>
            <person name="Mori M."/>
            <person name="Yoshida Y."/>
            <person name="Ohtoshi R."/>
            <person name="Malay A.D."/>
            <person name="Moran D.A.P."/>
            <person name="Tomita M."/>
            <person name="Numata K."/>
            <person name="Arakawa K."/>
        </authorList>
    </citation>
    <scope>NUCLEOTIDE SEQUENCE</scope>
</reference>